<evidence type="ECO:0000256" key="5">
    <source>
        <dbReference type="ARBA" id="ARBA00022741"/>
    </source>
</evidence>
<evidence type="ECO:0000256" key="4">
    <source>
        <dbReference type="ARBA" id="ARBA00022679"/>
    </source>
</evidence>
<accession>A0A5J5GI13</accession>
<dbReference type="EC" id="2.7.13.3" evidence="2"/>
<comment type="catalytic activity">
    <reaction evidence="1">
        <text>ATP + protein L-histidine = ADP + protein N-phospho-L-histidine.</text>
        <dbReference type="EC" id="2.7.13.3"/>
    </reaction>
</comment>
<evidence type="ECO:0000256" key="3">
    <source>
        <dbReference type="ARBA" id="ARBA00022553"/>
    </source>
</evidence>
<keyword evidence="11" id="KW-1185">Reference proteome</keyword>
<evidence type="ECO:0000256" key="8">
    <source>
        <dbReference type="SAM" id="MobiDB-lite"/>
    </source>
</evidence>
<evidence type="ECO:0000313" key="11">
    <source>
        <dbReference type="Proteomes" id="UP000326554"/>
    </source>
</evidence>
<evidence type="ECO:0000313" key="10">
    <source>
        <dbReference type="EMBL" id="KAA9007795.1"/>
    </source>
</evidence>
<organism evidence="10 11">
    <name type="scientific">Histidinibacterium aquaticum</name>
    <dbReference type="NCBI Taxonomy" id="2613962"/>
    <lineage>
        <taxon>Bacteria</taxon>
        <taxon>Pseudomonadati</taxon>
        <taxon>Pseudomonadota</taxon>
        <taxon>Alphaproteobacteria</taxon>
        <taxon>Rhodobacterales</taxon>
        <taxon>Paracoccaceae</taxon>
        <taxon>Histidinibacterium</taxon>
    </lineage>
</organism>
<dbReference type="PANTHER" id="PTHR41523">
    <property type="entry name" value="TWO-COMPONENT SYSTEM SENSOR PROTEIN"/>
    <property type="match status" value="1"/>
</dbReference>
<dbReference type="Proteomes" id="UP000326554">
    <property type="component" value="Unassembled WGS sequence"/>
</dbReference>
<keyword evidence="5" id="KW-0547">Nucleotide-binding</keyword>
<evidence type="ECO:0000256" key="7">
    <source>
        <dbReference type="ARBA" id="ARBA00022840"/>
    </source>
</evidence>
<dbReference type="EMBL" id="VYQE01000003">
    <property type="protein sequence ID" value="KAA9007795.1"/>
    <property type="molecule type" value="Genomic_DNA"/>
</dbReference>
<evidence type="ECO:0000256" key="2">
    <source>
        <dbReference type="ARBA" id="ARBA00012438"/>
    </source>
</evidence>
<proteinExistence type="predicted"/>
<evidence type="ECO:0000259" key="9">
    <source>
        <dbReference type="SMART" id="SM00911"/>
    </source>
</evidence>
<protein>
    <recommendedName>
        <fullName evidence="2">histidine kinase</fullName>
        <ecNumber evidence="2">2.7.13.3</ecNumber>
    </recommendedName>
</protein>
<gene>
    <name evidence="10" type="ORF">F3S47_09710</name>
</gene>
<dbReference type="GO" id="GO:0005524">
    <property type="term" value="F:ATP binding"/>
    <property type="evidence" value="ECO:0007669"/>
    <property type="project" value="UniProtKB-KW"/>
</dbReference>
<dbReference type="GO" id="GO:0004673">
    <property type="term" value="F:protein histidine kinase activity"/>
    <property type="evidence" value="ECO:0007669"/>
    <property type="project" value="UniProtKB-EC"/>
</dbReference>
<sequence length="368" mass="40646">MADPEPPALILAPLGGDARALAKVIESTGTPSRTVADAAEFKAAVEEFGLENVLFVLVSQEGATQALGEALHRIAETEPDWSRLPTLFLIDDIKRPPPGYRILAAVEDTSSRIVLERPVAPAILRRIARTMAASRARQFRTKNLLDQLRREEERSAFLLRELRHRVRNSLAVMQSLFKMTARRAESVEELAESFGTRLRNLSDAHLRLAGSGEGAPTLQELVSDQVLPYAGERDRLDISGPEVWLSDKIAFDLALVIHELATNASKYGALSNETGRIEVDWTTDTETGELVLSWRERGGPSVSPPERRGLGSSLISSFLADGENKPETRYEPEGLVWTAHIPESDYWTSEPTAPGRLQESAHQDREPS</sequence>
<evidence type="ECO:0000256" key="1">
    <source>
        <dbReference type="ARBA" id="ARBA00000085"/>
    </source>
</evidence>
<keyword evidence="7" id="KW-0067">ATP-binding</keyword>
<dbReference type="SUPFAM" id="SSF55874">
    <property type="entry name" value="ATPase domain of HSP90 chaperone/DNA topoisomerase II/histidine kinase"/>
    <property type="match status" value="1"/>
</dbReference>
<dbReference type="Gene3D" id="3.30.565.10">
    <property type="entry name" value="Histidine kinase-like ATPase, C-terminal domain"/>
    <property type="match status" value="1"/>
</dbReference>
<keyword evidence="3" id="KW-0597">Phosphoprotein</keyword>
<feature type="region of interest" description="Disordered" evidence="8">
    <location>
        <begin position="346"/>
        <end position="368"/>
    </location>
</feature>
<dbReference type="PANTHER" id="PTHR41523:SF8">
    <property type="entry name" value="ETHYLENE RESPONSE SENSOR PROTEIN"/>
    <property type="match status" value="1"/>
</dbReference>
<keyword evidence="6 10" id="KW-0418">Kinase</keyword>
<comment type="caution">
    <text evidence="10">The sequence shown here is derived from an EMBL/GenBank/DDBJ whole genome shotgun (WGS) entry which is preliminary data.</text>
</comment>
<keyword evidence="4" id="KW-0808">Transferase</keyword>
<dbReference type="InterPro" id="IPR011102">
    <property type="entry name" value="Sig_transdc_His_kinase_HWE"/>
</dbReference>
<dbReference type="AlphaFoldDB" id="A0A5J5GI13"/>
<dbReference type="Pfam" id="PF07536">
    <property type="entry name" value="HWE_HK"/>
    <property type="match status" value="1"/>
</dbReference>
<dbReference type="SMART" id="SM00911">
    <property type="entry name" value="HWE_HK"/>
    <property type="match status" value="1"/>
</dbReference>
<name>A0A5J5GI13_9RHOB</name>
<reference evidence="10 11" key="1">
    <citation type="submission" date="2019-09" db="EMBL/GenBank/DDBJ databases">
        <authorList>
            <person name="Park J.-S."/>
            <person name="Choi H.-J."/>
        </authorList>
    </citation>
    <scope>NUCLEOTIDE SEQUENCE [LARGE SCALE GENOMIC DNA]</scope>
    <source>
        <strain evidence="10 11">176SS1-4</strain>
    </source>
</reference>
<dbReference type="RefSeq" id="WP_150445077.1">
    <property type="nucleotide sequence ID" value="NZ_VYQE01000003.1"/>
</dbReference>
<evidence type="ECO:0000256" key="6">
    <source>
        <dbReference type="ARBA" id="ARBA00022777"/>
    </source>
</evidence>
<feature type="compositionally biased region" description="Basic and acidic residues" evidence="8">
    <location>
        <begin position="359"/>
        <end position="368"/>
    </location>
</feature>
<dbReference type="InterPro" id="IPR036890">
    <property type="entry name" value="HATPase_C_sf"/>
</dbReference>
<feature type="domain" description="Signal transduction histidine kinase HWE region" evidence="9">
    <location>
        <begin position="161"/>
        <end position="242"/>
    </location>
</feature>